<reference evidence="2 3" key="1">
    <citation type="submission" date="2014-11" db="EMBL/GenBank/DDBJ databases">
        <authorList>
            <person name="Zhu J."/>
            <person name="Qi W."/>
            <person name="Song R."/>
        </authorList>
    </citation>
    <scope>NUCLEOTIDE SEQUENCE [LARGE SCALE GENOMIC DNA]</scope>
</reference>
<evidence type="ECO:0000313" key="2">
    <source>
        <dbReference type="EMBL" id="CEL96789.1"/>
    </source>
</evidence>
<dbReference type="EMBL" id="CDMY01000246">
    <property type="protein sequence ID" value="CEL96789.1"/>
    <property type="molecule type" value="Genomic_DNA"/>
</dbReference>
<name>A0A0G4EJ97_VITBC</name>
<dbReference type="PhylomeDB" id="A0A0G4EJ97"/>
<dbReference type="AlphaFoldDB" id="A0A0G4EJ97"/>
<dbReference type="VEuPathDB" id="CryptoDB:Vbra_20407"/>
<evidence type="ECO:0000313" key="3">
    <source>
        <dbReference type="Proteomes" id="UP000041254"/>
    </source>
</evidence>
<protein>
    <submittedName>
        <fullName evidence="2">Uncharacterized protein</fullName>
    </submittedName>
</protein>
<dbReference type="InParanoid" id="A0A0G4EJ97"/>
<sequence>MSCSQDGSTLKSEAAGIEHSLDQLLQLQSKVGGCLSQIKQLELSNEDPAQASCHESLRLQLSLLAGHCTASVNQLSCLAPALSSAVDALTPAGDAPPTTCPAAAATDGQTEVAAERRPSYRLVHRSGNAPIHQGAARLRLSRDALSNVFGHLQPWELTRYRRPLGTPLFHQSAANYTKLVIDWENDTARPMWAAMPLPVAHRWGRRSINIREVKHRHPEMGEGWCRGTWASLVEGHASGRVSVAEKKIREREGGEGTAAAAAGGHDGDDPDDEGTLAVLSFDRCMAFGDISRRPPSHDLPPAPAAPVHLPALKTVANIPDECASARAGRNWRTRGIKTLGLRRFGHFPSDGVHMENAKARLADCGGLEVLDVIDSEVGCGEMVGALSELPPHSLSGLRTLRGLAVAGYPYRGYWQAGSLDDIDRLREVLVARGVKRSIRELKIDIGEVLRDTDEHWEILQKTAQLVEAVAHPDALSQHIMGFGYSNGEIDAEILSTSRSSLGTPTAQRTICECAKVACIVTYRGFDDEAHSLAVTDDTFPTAHTLRLAGDALANNTKKKRVLEVASRMPNLYKIEGGDEHHGGVLNAPVSEVWQFLHKLQKEMTSRGRERSLDVELLSLSASAFTVPLYDSQSPCLWGGHYSMTLEEVIIYVSGGVAAHLLETLYQHVMAMVTSFNDELKGHKRTIVEFNNAGVSNYFRHRFLVNQAALNLSGGPYKLSHRIAALCVERRDTLDGGGLVVERGDTATSI</sequence>
<feature type="region of interest" description="Disordered" evidence="1">
    <location>
        <begin position="246"/>
        <end position="273"/>
    </location>
</feature>
<proteinExistence type="predicted"/>
<accession>A0A0G4EJ97</accession>
<gene>
    <name evidence="2" type="ORF">Vbra_20407</name>
</gene>
<organism evidence="2 3">
    <name type="scientific">Vitrella brassicaformis (strain CCMP3155)</name>
    <dbReference type="NCBI Taxonomy" id="1169540"/>
    <lineage>
        <taxon>Eukaryota</taxon>
        <taxon>Sar</taxon>
        <taxon>Alveolata</taxon>
        <taxon>Colpodellida</taxon>
        <taxon>Vitrellaceae</taxon>
        <taxon>Vitrella</taxon>
    </lineage>
</organism>
<evidence type="ECO:0000256" key="1">
    <source>
        <dbReference type="SAM" id="MobiDB-lite"/>
    </source>
</evidence>
<dbReference type="Proteomes" id="UP000041254">
    <property type="component" value="Unassembled WGS sequence"/>
</dbReference>
<keyword evidence="3" id="KW-1185">Reference proteome</keyword>